<name>A0A317XPI4_9BASI</name>
<dbReference type="InParanoid" id="A0A317XPI4"/>
<feature type="transmembrane region" description="Helical" evidence="2">
    <location>
        <begin position="233"/>
        <end position="250"/>
    </location>
</feature>
<feature type="compositionally biased region" description="Polar residues" evidence="1">
    <location>
        <begin position="357"/>
        <end position="368"/>
    </location>
</feature>
<feature type="compositionally biased region" description="Basic residues" evidence="1">
    <location>
        <begin position="389"/>
        <end position="406"/>
    </location>
</feature>
<feature type="compositionally biased region" description="Basic residues" evidence="1">
    <location>
        <begin position="183"/>
        <end position="201"/>
    </location>
</feature>
<feature type="region of interest" description="Disordered" evidence="1">
    <location>
        <begin position="1"/>
        <end position="48"/>
    </location>
</feature>
<sequence length="509" mass="55634">MSTPASGSRSRASSDASTSSSVAAPSYSASSRSNRHSRDESPSSPSSSIKKLLQLAVVALLLALVVPYVRSHIFGSSSSSSASSNPASAALKNPHHPTHPRLKATPSANHDHDTEPSVFDFTHRDYLVRNSGSDTTRDAVVPISDAQDLSEDLDDNGNSRPARRRANSGSTPSSRSTSASRSKLQRQQRTRQQQKKSRSRRAQNDEDDDDVDYEDDDEQDQESEWHPSRSLHWLRSAFSLLYSTALFASIPFQLLYHAVVFVVLKGYFGFRWGLSHTLRPVVVGFAPLTYLVAGMVYIFIQVPGRVLGVVVRELYPVYIFLGAASVMGITMGLLAAGILYITAFVFVDRVKDPTSSLPIQHFEPQSQGKGMHTPDTSDSSPPFRPSSKSSRRKSNSRSNKSLRHNLVKHEQDDDDAYEDLDYPAARTDNPDEGWGNEFFKLRQHASGSGAGGGETLSLKPKPNPNPNPISHTGIVIVIVIIPKTTVSTVQSSRSGEFRSSNAQLLRASA</sequence>
<keyword evidence="2" id="KW-0472">Membrane</keyword>
<feature type="compositionally biased region" description="Low complexity" evidence="1">
    <location>
        <begin position="1"/>
        <end position="32"/>
    </location>
</feature>
<organism evidence="3 4">
    <name type="scientific">Testicularia cyperi</name>
    <dbReference type="NCBI Taxonomy" id="1882483"/>
    <lineage>
        <taxon>Eukaryota</taxon>
        <taxon>Fungi</taxon>
        <taxon>Dikarya</taxon>
        <taxon>Basidiomycota</taxon>
        <taxon>Ustilaginomycotina</taxon>
        <taxon>Ustilaginomycetes</taxon>
        <taxon>Ustilaginales</taxon>
        <taxon>Anthracoideaceae</taxon>
        <taxon>Testicularia</taxon>
    </lineage>
</organism>
<feature type="compositionally biased region" description="Basic residues" evidence="1">
    <location>
        <begin position="93"/>
        <end position="102"/>
    </location>
</feature>
<evidence type="ECO:0000313" key="3">
    <source>
        <dbReference type="EMBL" id="PWY99200.1"/>
    </source>
</evidence>
<feature type="compositionally biased region" description="Low complexity" evidence="1">
    <location>
        <begin position="76"/>
        <end position="90"/>
    </location>
</feature>
<evidence type="ECO:0000256" key="2">
    <source>
        <dbReference type="SAM" id="Phobius"/>
    </source>
</evidence>
<dbReference type="OrthoDB" id="3366475at2759"/>
<feature type="region of interest" description="Disordered" evidence="1">
    <location>
        <begin position="130"/>
        <end position="225"/>
    </location>
</feature>
<keyword evidence="2" id="KW-0812">Transmembrane</keyword>
<evidence type="ECO:0000256" key="1">
    <source>
        <dbReference type="SAM" id="MobiDB-lite"/>
    </source>
</evidence>
<feature type="region of interest" description="Disordered" evidence="1">
    <location>
        <begin position="357"/>
        <end position="469"/>
    </location>
</feature>
<dbReference type="Proteomes" id="UP000246740">
    <property type="component" value="Unassembled WGS sequence"/>
</dbReference>
<gene>
    <name evidence="3" type="ORF">BCV70DRAFT_218147</name>
</gene>
<feature type="transmembrane region" description="Helical" evidence="2">
    <location>
        <begin position="281"/>
        <end position="300"/>
    </location>
</feature>
<accession>A0A317XPI4</accession>
<feature type="compositionally biased region" description="Low complexity" evidence="1">
    <location>
        <begin position="168"/>
        <end position="182"/>
    </location>
</feature>
<feature type="compositionally biased region" description="Low complexity" evidence="1">
    <location>
        <begin position="373"/>
        <end position="388"/>
    </location>
</feature>
<dbReference type="EMBL" id="KZ819196">
    <property type="protein sequence ID" value="PWY99200.1"/>
    <property type="molecule type" value="Genomic_DNA"/>
</dbReference>
<feature type="transmembrane region" description="Helical" evidence="2">
    <location>
        <begin position="320"/>
        <end position="347"/>
    </location>
</feature>
<feature type="compositionally biased region" description="Acidic residues" evidence="1">
    <location>
        <begin position="412"/>
        <end position="421"/>
    </location>
</feature>
<protein>
    <submittedName>
        <fullName evidence="3">Uncharacterized protein</fullName>
    </submittedName>
</protein>
<evidence type="ECO:0000313" key="4">
    <source>
        <dbReference type="Proteomes" id="UP000246740"/>
    </source>
</evidence>
<feature type="compositionally biased region" description="Acidic residues" evidence="1">
    <location>
        <begin position="205"/>
        <end position="222"/>
    </location>
</feature>
<feature type="transmembrane region" description="Helical" evidence="2">
    <location>
        <begin position="52"/>
        <end position="69"/>
    </location>
</feature>
<keyword evidence="4" id="KW-1185">Reference proteome</keyword>
<reference evidence="3 4" key="1">
    <citation type="journal article" date="2018" name="Mol. Biol. Evol.">
        <title>Broad Genomic Sampling Reveals a Smut Pathogenic Ancestry of the Fungal Clade Ustilaginomycotina.</title>
        <authorList>
            <person name="Kijpornyongpan T."/>
            <person name="Mondo S.J."/>
            <person name="Barry K."/>
            <person name="Sandor L."/>
            <person name="Lee J."/>
            <person name="Lipzen A."/>
            <person name="Pangilinan J."/>
            <person name="LaButti K."/>
            <person name="Hainaut M."/>
            <person name="Henrissat B."/>
            <person name="Grigoriev I.V."/>
            <person name="Spatafora J.W."/>
            <person name="Aime M.C."/>
        </authorList>
    </citation>
    <scope>NUCLEOTIDE SEQUENCE [LARGE SCALE GENOMIC DNA]</scope>
    <source>
        <strain evidence="3 4">MCA 3645</strain>
    </source>
</reference>
<feature type="region of interest" description="Disordered" evidence="1">
    <location>
        <begin position="75"/>
        <end position="117"/>
    </location>
</feature>
<keyword evidence="2" id="KW-1133">Transmembrane helix</keyword>
<dbReference type="AlphaFoldDB" id="A0A317XPI4"/>
<proteinExistence type="predicted"/>